<dbReference type="Pfam" id="PF02879">
    <property type="entry name" value="PGM_PMM_II"/>
    <property type="match status" value="1"/>
</dbReference>
<comment type="caution">
    <text evidence="11">The sequence shown here is derived from an EMBL/GenBank/DDBJ whole genome shotgun (WGS) entry which is preliminary data.</text>
</comment>
<feature type="domain" description="Alpha-D-phosphohexomutase C-terminal" evidence="7">
    <location>
        <begin position="370"/>
        <end position="441"/>
    </location>
</feature>
<keyword evidence="6" id="KW-0413">Isomerase</keyword>
<dbReference type="GO" id="GO:0016868">
    <property type="term" value="F:intramolecular phosphotransferase activity"/>
    <property type="evidence" value="ECO:0007669"/>
    <property type="project" value="InterPro"/>
</dbReference>
<evidence type="ECO:0000256" key="2">
    <source>
        <dbReference type="ARBA" id="ARBA00010231"/>
    </source>
</evidence>
<gene>
    <name evidence="11" type="primary">manB</name>
    <name evidence="11" type="ORF">COU47_01240</name>
</gene>
<feature type="domain" description="Alpha-D-phosphohexomutase alpha/beta/alpha" evidence="10">
    <location>
        <begin position="261"/>
        <end position="362"/>
    </location>
</feature>
<dbReference type="InterPro" id="IPR005841">
    <property type="entry name" value="Alpha-D-phosphohexomutase_SF"/>
</dbReference>
<evidence type="ECO:0000256" key="6">
    <source>
        <dbReference type="ARBA" id="ARBA00023235"/>
    </source>
</evidence>
<dbReference type="InterPro" id="IPR005845">
    <property type="entry name" value="A-D-PHexomutase_a/b/a-II"/>
</dbReference>
<proteinExistence type="inferred from homology"/>
<evidence type="ECO:0000259" key="9">
    <source>
        <dbReference type="Pfam" id="PF02879"/>
    </source>
</evidence>
<dbReference type="InterPro" id="IPR005846">
    <property type="entry name" value="A-D-PHexomutase_a/b/a-III"/>
</dbReference>
<evidence type="ECO:0000256" key="1">
    <source>
        <dbReference type="ARBA" id="ARBA00001946"/>
    </source>
</evidence>
<feature type="domain" description="Alpha-D-phosphohexomutase alpha/beta/alpha" evidence="8">
    <location>
        <begin position="7"/>
        <end position="125"/>
    </location>
</feature>
<accession>A0A2H0TDS9</accession>
<evidence type="ECO:0000256" key="5">
    <source>
        <dbReference type="ARBA" id="ARBA00022842"/>
    </source>
</evidence>
<comment type="similarity">
    <text evidence="2">Belongs to the phosphohexose mutase family.</text>
</comment>
<dbReference type="GO" id="GO:0046872">
    <property type="term" value="F:metal ion binding"/>
    <property type="evidence" value="ECO:0007669"/>
    <property type="project" value="UniProtKB-KW"/>
</dbReference>
<evidence type="ECO:0000256" key="3">
    <source>
        <dbReference type="ARBA" id="ARBA00022553"/>
    </source>
</evidence>
<dbReference type="InterPro" id="IPR005844">
    <property type="entry name" value="A-D-PHexomutase_a/b/a-I"/>
</dbReference>
<dbReference type="PRINTS" id="PR00509">
    <property type="entry name" value="PGMPMM"/>
</dbReference>
<dbReference type="InterPro" id="IPR005843">
    <property type="entry name" value="A-D-PHexomutase_C"/>
</dbReference>
<protein>
    <submittedName>
        <fullName evidence="11">Phosphomannomutase/phosphoglucomutase</fullName>
    </submittedName>
</protein>
<dbReference type="EMBL" id="PFCO01000003">
    <property type="protein sequence ID" value="PIR69696.1"/>
    <property type="molecule type" value="Genomic_DNA"/>
</dbReference>
<dbReference type="PANTHER" id="PTHR43771">
    <property type="entry name" value="PHOSPHOMANNOMUTASE"/>
    <property type="match status" value="1"/>
</dbReference>
<comment type="cofactor">
    <cofactor evidence="1">
        <name>Mg(2+)</name>
        <dbReference type="ChEBI" id="CHEBI:18420"/>
    </cofactor>
</comment>
<evidence type="ECO:0000259" key="7">
    <source>
        <dbReference type="Pfam" id="PF00408"/>
    </source>
</evidence>
<dbReference type="Proteomes" id="UP000231503">
    <property type="component" value="Unassembled WGS sequence"/>
</dbReference>
<evidence type="ECO:0000256" key="4">
    <source>
        <dbReference type="ARBA" id="ARBA00022723"/>
    </source>
</evidence>
<reference evidence="12" key="1">
    <citation type="submission" date="2017-09" db="EMBL/GenBank/DDBJ databases">
        <title>Depth-based differentiation of microbial function through sediment-hosted aquifers and enrichment of novel symbionts in the deep terrestrial subsurface.</title>
        <authorList>
            <person name="Probst A.J."/>
            <person name="Ladd B."/>
            <person name="Jarett J.K."/>
            <person name="Geller-Mcgrath D.E."/>
            <person name="Sieber C.M.K."/>
            <person name="Emerson J.B."/>
            <person name="Anantharaman K."/>
            <person name="Thomas B.C."/>
            <person name="Malmstrom R."/>
            <person name="Stieglmeier M."/>
            <person name="Klingl A."/>
            <person name="Woyke T."/>
            <person name="Ryan C.M."/>
            <person name="Banfield J.F."/>
        </authorList>
    </citation>
    <scope>NUCLEOTIDE SEQUENCE [LARGE SCALE GENOMIC DNA]</scope>
</reference>
<dbReference type="PANTHER" id="PTHR43771:SF1">
    <property type="entry name" value="PHOSPHOMANNOMUTASE"/>
    <property type="match status" value="1"/>
</dbReference>
<dbReference type="AlphaFoldDB" id="A0A2H0TDS9"/>
<dbReference type="InterPro" id="IPR036900">
    <property type="entry name" value="A-D-PHexomutase_C_sf"/>
</dbReference>
<keyword evidence="5" id="KW-0460">Magnesium</keyword>
<dbReference type="Gene3D" id="3.30.310.50">
    <property type="entry name" value="Alpha-D-phosphohexomutase, C-terminal domain"/>
    <property type="match status" value="1"/>
</dbReference>
<keyword evidence="3" id="KW-0597">Phosphoprotein</keyword>
<dbReference type="CDD" id="cd03089">
    <property type="entry name" value="PMM_PGM"/>
    <property type="match status" value="1"/>
</dbReference>
<dbReference type="SUPFAM" id="SSF53738">
    <property type="entry name" value="Phosphoglucomutase, first 3 domains"/>
    <property type="match status" value="3"/>
</dbReference>
<dbReference type="Pfam" id="PF02878">
    <property type="entry name" value="PGM_PMM_I"/>
    <property type="match status" value="1"/>
</dbReference>
<feature type="domain" description="Alpha-D-phosphohexomutase alpha/beta/alpha" evidence="9">
    <location>
        <begin position="168"/>
        <end position="253"/>
    </location>
</feature>
<sequence length="448" mass="49776">MNINPSIFKEYDIRGRHPDEIDINVAYRIGASFVEFVKRKRWSGPIVVGRDARLSSPELHEAFTQGILDHGRDILDIGIVSTPLFYFSVIEGKAAAGAMITASHNSKEYNGFKFVGEEAIPIGFEGGIAAIRDISGEEPARGLSQGKSTFHDFSEKYLDTLYDYGEIARPVKVVVDASNGSAGELTRKFLSRVPVDYKPLFLSADGNFPNHGPDPLQEESIQAASQKIIDTASEFGVVIDGDGDRIAFLDQNGKRVRSDIVGAFLSDMVLQKGDTAVTTKNASKVFSEVAGRKGATVVFSRVGHSHVKKVMREHKAAFGVEPSGHMYFGDFYFLDSALVAFQRVLFFFARQDKKFSELMKQYAVYPNSGEINFSVTDRLQSIALLRNAYADGTQDDFDGLTVEYPEWRFNVRPSHTEPLLRLVVEAHTKELLAEKQKELEDKIKNIPA</sequence>
<evidence type="ECO:0000313" key="12">
    <source>
        <dbReference type="Proteomes" id="UP000231503"/>
    </source>
</evidence>
<organism evidence="11 12">
    <name type="scientific">Candidatus Niyogibacteria bacterium CG10_big_fil_rev_8_21_14_0_10_46_36</name>
    <dbReference type="NCBI Taxonomy" id="1974726"/>
    <lineage>
        <taxon>Bacteria</taxon>
        <taxon>Candidatus Niyogiibacteriota</taxon>
    </lineage>
</organism>
<keyword evidence="4" id="KW-0479">Metal-binding</keyword>
<dbReference type="InterPro" id="IPR016055">
    <property type="entry name" value="A-D-PHexomutase_a/b/a-I/II/III"/>
</dbReference>
<dbReference type="Pfam" id="PF00408">
    <property type="entry name" value="PGM_PMM_IV"/>
    <property type="match status" value="1"/>
</dbReference>
<evidence type="ECO:0000259" key="8">
    <source>
        <dbReference type="Pfam" id="PF02878"/>
    </source>
</evidence>
<dbReference type="Gene3D" id="3.40.120.10">
    <property type="entry name" value="Alpha-D-Glucose-1,6-Bisphosphate, subunit A, domain 3"/>
    <property type="match status" value="3"/>
</dbReference>
<dbReference type="SUPFAM" id="SSF55957">
    <property type="entry name" value="Phosphoglucomutase, C-terminal domain"/>
    <property type="match status" value="1"/>
</dbReference>
<evidence type="ECO:0000259" key="10">
    <source>
        <dbReference type="Pfam" id="PF02880"/>
    </source>
</evidence>
<dbReference type="GO" id="GO:0005975">
    <property type="term" value="P:carbohydrate metabolic process"/>
    <property type="evidence" value="ECO:0007669"/>
    <property type="project" value="InterPro"/>
</dbReference>
<dbReference type="Pfam" id="PF02880">
    <property type="entry name" value="PGM_PMM_III"/>
    <property type="match status" value="1"/>
</dbReference>
<name>A0A2H0TDS9_9BACT</name>
<evidence type="ECO:0000313" key="11">
    <source>
        <dbReference type="EMBL" id="PIR69696.1"/>
    </source>
</evidence>